<sequence>MPDAVAALVERYRLAVFPLPPGGRRPALPGWHGRCLHDAARVRETWRAGQNVGVGCRASGLVGLDLDGPEGAASFAALCAAHGQPVPATLTVRTPHGRHLYFRAPAGRFIGSVSGGRAGLGPGIDTRGPGRRTGGYLIGPGSVVGGLRYTVVRDAPVLDLPAWLTDRLSAPARCRSSAPAVGGPGRSRAPYPGETERTS</sequence>
<dbReference type="InterPro" id="IPR015330">
    <property type="entry name" value="DNA_primase/pol_bifunc_N"/>
</dbReference>
<accession>A0ABP3J5Z2</accession>
<dbReference type="SUPFAM" id="SSF56747">
    <property type="entry name" value="Prim-pol domain"/>
    <property type="match status" value="1"/>
</dbReference>
<name>A0ABP3J5Z2_9ACTN</name>
<reference evidence="4" key="1">
    <citation type="journal article" date="2019" name="Int. J. Syst. Evol. Microbiol.">
        <title>The Global Catalogue of Microorganisms (GCM) 10K type strain sequencing project: providing services to taxonomists for standard genome sequencing and annotation.</title>
        <authorList>
            <consortium name="The Broad Institute Genomics Platform"/>
            <consortium name="The Broad Institute Genome Sequencing Center for Infectious Disease"/>
            <person name="Wu L."/>
            <person name="Ma J."/>
        </authorList>
    </citation>
    <scope>NUCLEOTIDE SEQUENCE [LARGE SCALE GENOMIC DNA]</scope>
    <source>
        <strain evidence="4">JCM 4788</strain>
    </source>
</reference>
<dbReference type="Pfam" id="PF09250">
    <property type="entry name" value="Prim-Pol"/>
    <property type="match status" value="1"/>
</dbReference>
<dbReference type="SMART" id="SM00943">
    <property type="entry name" value="Prim-Pol"/>
    <property type="match status" value="1"/>
</dbReference>
<keyword evidence="4" id="KW-1185">Reference proteome</keyword>
<feature type="region of interest" description="Disordered" evidence="1">
    <location>
        <begin position="174"/>
        <end position="199"/>
    </location>
</feature>
<comment type="caution">
    <text evidence="3">The sequence shown here is derived from an EMBL/GenBank/DDBJ whole genome shotgun (WGS) entry which is preliminary data.</text>
</comment>
<dbReference type="Proteomes" id="UP001500879">
    <property type="component" value="Unassembled WGS sequence"/>
</dbReference>
<protein>
    <recommendedName>
        <fullName evidence="2">DNA primase/polymerase bifunctional N-terminal domain-containing protein</fullName>
    </recommendedName>
</protein>
<feature type="domain" description="DNA primase/polymerase bifunctional N-terminal" evidence="2">
    <location>
        <begin position="5"/>
        <end position="164"/>
    </location>
</feature>
<evidence type="ECO:0000259" key="2">
    <source>
        <dbReference type="SMART" id="SM00943"/>
    </source>
</evidence>
<gene>
    <name evidence="3" type="ORF">GCM10010357_70960</name>
</gene>
<evidence type="ECO:0000313" key="4">
    <source>
        <dbReference type="Proteomes" id="UP001500879"/>
    </source>
</evidence>
<dbReference type="EMBL" id="BAAABX010000093">
    <property type="protein sequence ID" value="GAA0439343.1"/>
    <property type="molecule type" value="Genomic_DNA"/>
</dbReference>
<proteinExistence type="predicted"/>
<evidence type="ECO:0000256" key="1">
    <source>
        <dbReference type="SAM" id="MobiDB-lite"/>
    </source>
</evidence>
<organism evidence="3 4">
    <name type="scientific">Streptomyces luteireticuli</name>
    <dbReference type="NCBI Taxonomy" id="173858"/>
    <lineage>
        <taxon>Bacteria</taxon>
        <taxon>Bacillati</taxon>
        <taxon>Actinomycetota</taxon>
        <taxon>Actinomycetes</taxon>
        <taxon>Kitasatosporales</taxon>
        <taxon>Streptomycetaceae</taxon>
        <taxon>Streptomyces</taxon>
    </lineage>
</organism>
<dbReference type="CDD" id="cd04859">
    <property type="entry name" value="Prim_Pol"/>
    <property type="match status" value="1"/>
</dbReference>
<evidence type="ECO:0000313" key="3">
    <source>
        <dbReference type="EMBL" id="GAA0439343.1"/>
    </source>
</evidence>